<sequence>MNNLMGNSPRHPGMWTDSSTSCTDLQVQPSINTVRSNTQGEQELKALAPQLATLSFQGRWIVLINPPHISYKQLLANAGVRTDRVLLVHAKDEIETLWATEKALTSGTSSAVVSWTSNLDDRDSRRLQLVAKSARALGLVIQEQQASEHANQAVNPASITGKMNNFAAIH</sequence>
<keyword evidence="3" id="KW-0132">Cell division</keyword>
<proteinExistence type="predicted"/>
<evidence type="ECO:0000256" key="2">
    <source>
        <dbReference type="SAM" id="MobiDB-lite"/>
    </source>
</evidence>
<reference evidence="3 4" key="1">
    <citation type="submission" date="2019-02" db="EMBL/GenBank/DDBJ databases">
        <title>Shewanella sp. D4-2 isolated from Dokdo Island.</title>
        <authorList>
            <person name="Baek K."/>
        </authorList>
    </citation>
    <scope>NUCLEOTIDE SEQUENCE [LARGE SCALE GENOMIC DNA]</scope>
    <source>
        <strain evidence="3 4">D4-2</strain>
    </source>
</reference>
<name>A0A411PIV3_9GAMM</name>
<dbReference type="AlphaFoldDB" id="A0A411PIV3"/>
<dbReference type="PANTHER" id="PTHR35369">
    <property type="entry name" value="BLR3025 PROTEIN-RELATED"/>
    <property type="match status" value="1"/>
</dbReference>
<dbReference type="InterPro" id="IPR004596">
    <property type="entry name" value="Cell_div_suppressor_SulA"/>
</dbReference>
<evidence type="ECO:0000313" key="3">
    <source>
        <dbReference type="EMBL" id="QBF83414.1"/>
    </source>
</evidence>
<keyword evidence="4" id="KW-1185">Reference proteome</keyword>
<dbReference type="KEGG" id="smai:EXU30_12440"/>
<feature type="region of interest" description="Disordered" evidence="2">
    <location>
        <begin position="1"/>
        <end position="22"/>
    </location>
</feature>
<evidence type="ECO:0000256" key="1">
    <source>
        <dbReference type="ARBA" id="ARBA00022763"/>
    </source>
</evidence>
<dbReference type="RefSeq" id="WP_130600499.1">
    <property type="nucleotide sequence ID" value="NZ_CP036200.1"/>
</dbReference>
<dbReference type="InterPro" id="IPR050356">
    <property type="entry name" value="SulA_CellDiv_inhibitor"/>
</dbReference>
<keyword evidence="1" id="KW-0227">DNA damage</keyword>
<organism evidence="3 4">
    <name type="scientific">Shewanella maritima</name>
    <dbReference type="NCBI Taxonomy" id="2520507"/>
    <lineage>
        <taxon>Bacteria</taxon>
        <taxon>Pseudomonadati</taxon>
        <taxon>Pseudomonadota</taxon>
        <taxon>Gammaproteobacteria</taxon>
        <taxon>Alteromonadales</taxon>
        <taxon>Shewanellaceae</taxon>
        <taxon>Shewanella</taxon>
    </lineage>
</organism>
<dbReference type="EMBL" id="CP036200">
    <property type="protein sequence ID" value="QBF83414.1"/>
    <property type="molecule type" value="Genomic_DNA"/>
</dbReference>
<dbReference type="PANTHER" id="PTHR35369:SF3">
    <property type="entry name" value="TRANSLESION DNA SYNTHESIS-ASSOCIATED PROTEIN IMUA"/>
    <property type="match status" value="1"/>
</dbReference>
<dbReference type="SUPFAM" id="SSF52540">
    <property type="entry name" value="P-loop containing nucleoside triphosphate hydrolases"/>
    <property type="match status" value="1"/>
</dbReference>
<dbReference type="InterPro" id="IPR027417">
    <property type="entry name" value="P-loop_NTPase"/>
</dbReference>
<dbReference type="GO" id="GO:0009432">
    <property type="term" value="P:SOS response"/>
    <property type="evidence" value="ECO:0007669"/>
    <property type="project" value="InterPro"/>
</dbReference>
<dbReference type="Gene3D" id="3.40.50.300">
    <property type="entry name" value="P-loop containing nucleotide triphosphate hydrolases"/>
    <property type="match status" value="1"/>
</dbReference>
<dbReference type="OrthoDB" id="9811176at2"/>
<keyword evidence="3" id="KW-0131">Cell cycle</keyword>
<dbReference type="GO" id="GO:0006281">
    <property type="term" value="P:DNA repair"/>
    <property type="evidence" value="ECO:0007669"/>
    <property type="project" value="TreeGrafter"/>
</dbReference>
<accession>A0A411PIV3</accession>
<evidence type="ECO:0000313" key="4">
    <source>
        <dbReference type="Proteomes" id="UP000291106"/>
    </source>
</evidence>
<protein>
    <submittedName>
        <fullName evidence="3">Cell division protein</fullName>
    </submittedName>
</protein>
<dbReference type="Pfam" id="PF03846">
    <property type="entry name" value="SulA"/>
    <property type="match status" value="1"/>
</dbReference>
<gene>
    <name evidence="3" type="ORF">EXU30_12440</name>
</gene>
<dbReference type="Proteomes" id="UP000291106">
    <property type="component" value="Chromosome"/>
</dbReference>
<dbReference type="GO" id="GO:0051782">
    <property type="term" value="P:negative regulation of cell division"/>
    <property type="evidence" value="ECO:0007669"/>
    <property type="project" value="InterPro"/>
</dbReference>
<dbReference type="GO" id="GO:0051301">
    <property type="term" value="P:cell division"/>
    <property type="evidence" value="ECO:0007669"/>
    <property type="project" value="UniProtKB-KW"/>
</dbReference>